<dbReference type="OrthoDB" id="6001268at2"/>
<reference evidence="2 3" key="1">
    <citation type="submission" date="2019-04" db="EMBL/GenBank/DDBJ databases">
        <title>Microbes associate with the intestines of laboratory mice.</title>
        <authorList>
            <person name="Navarre W."/>
            <person name="Wong E."/>
            <person name="Huang K."/>
            <person name="Tropini C."/>
            <person name="Ng K."/>
            <person name="Yu B."/>
        </authorList>
    </citation>
    <scope>NUCLEOTIDE SEQUENCE [LARGE SCALE GENOMIC DNA]</scope>
    <source>
        <strain evidence="2 3">NM62_B4-13</strain>
    </source>
</reference>
<keyword evidence="1" id="KW-0472">Membrane</keyword>
<keyword evidence="1" id="KW-1133">Transmembrane helix</keyword>
<dbReference type="AlphaFoldDB" id="A0A4S2D1B1"/>
<feature type="transmembrane region" description="Helical" evidence="1">
    <location>
        <begin position="20"/>
        <end position="38"/>
    </location>
</feature>
<evidence type="ECO:0000256" key="1">
    <source>
        <dbReference type="SAM" id="Phobius"/>
    </source>
</evidence>
<gene>
    <name evidence="2" type="ORF">E5352_07115</name>
</gene>
<proteinExistence type="predicted"/>
<dbReference type="Proteomes" id="UP000306631">
    <property type="component" value="Unassembled WGS sequence"/>
</dbReference>
<comment type="caution">
    <text evidence="2">The sequence shown here is derived from an EMBL/GenBank/DDBJ whole genome shotgun (WGS) entry which is preliminary data.</text>
</comment>
<evidence type="ECO:0000313" key="3">
    <source>
        <dbReference type="Proteomes" id="UP000306631"/>
    </source>
</evidence>
<keyword evidence="1" id="KW-0812">Transmembrane</keyword>
<accession>A0A4S2D1B1</accession>
<name>A0A4S2D1B1_STEMA</name>
<organism evidence="2 3">
    <name type="scientific">Stenotrophomonas maltophilia</name>
    <name type="common">Pseudomonas maltophilia</name>
    <name type="synonym">Xanthomonas maltophilia</name>
    <dbReference type="NCBI Taxonomy" id="40324"/>
    <lineage>
        <taxon>Bacteria</taxon>
        <taxon>Pseudomonadati</taxon>
        <taxon>Pseudomonadota</taxon>
        <taxon>Gammaproteobacteria</taxon>
        <taxon>Lysobacterales</taxon>
        <taxon>Lysobacteraceae</taxon>
        <taxon>Stenotrophomonas</taxon>
        <taxon>Stenotrophomonas maltophilia group</taxon>
    </lineage>
</organism>
<dbReference type="EMBL" id="SRYW01000005">
    <property type="protein sequence ID" value="TGY34775.1"/>
    <property type="molecule type" value="Genomic_DNA"/>
</dbReference>
<protein>
    <submittedName>
        <fullName evidence="2">Uncharacterized protein</fullName>
    </submittedName>
</protein>
<evidence type="ECO:0000313" key="2">
    <source>
        <dbReference type="EMBL" id="TGY34775.1"/>
    </source>
</evidence>
<sequence length="159" mass="16958">MPSDVFIGPNQEVDVPFLRIGSAVASVILAVVPALALAQSDGHGAPLARSGLGQTHPVAVNLSLDPEWRVYGFQRDGISYFQVNDLVGRVQLIIGRADDAFWTLPAGESPARVSLPLQRVQTPANAARSEVYRGAGFTLVRYGHGADAVWSVEVADQQP</sequence>